<dbReference type="PROSITE" id="PS51257">
    <property type="entry name" value="PROKAR_LIPOPROTEIN"/>
    <property type="match status" value="1"/>
</dbReference>
<evidence type="ECO:0008006" key="4">
    <source>
        <dbReference type="Google" id="ProtNLM"/>
    </source>
</evidence>
<feature type="signal peptide" evidence="1">
    <location>
        <begin position="1"/>
        <end position="24"/>
    </location>
</feature>
<dbReference type="EMBL" id="QEAS01000011">
    <property type="protein sequence ID" value="PWG79943.1"/>
    <property type="molecule type" value="Genomic_DNA"/>
</dbReference>
<feature type="chain" id="PRO_5015557247" description="Lipocalin-like domain-containing protein" evidence="1">
    <location>
        <begin position="25"/>
        <end position="146"/>
    </location>
</feature>
<dbReference type="AlphaFoldDB" id="A0A2U2PEZ0"/>
<proteinExistence type="predicted"/>
<evidence type="ECO:0000313" key="3">
    <source>
        <dbReference type="Proteomes" id="UP000245647"/>
    </source>
</evidence>
<dbReference type="Proteomes" id="UP000245647">
    <property type="component" value="Unassembled WGS sequence"/>
</dbReference>
<evidence type="ECO:0000313" key="2">
    <source>
        <dbReference type="EMBL" id="PWG79943.1"/>
    </source>
</evidence>
<keyword evidence="3" id="KW-1185">Reference proteome</keyword>
<protein>
    <recommendedName>
        <fullName evidence="4">Lipocalin-like domain-containing protein</fullName>
    </recommendedName>
</protein>
<comment type="caution">
    <text evidence="2">The sequence shown here is derived from an EMBL/GenBank/DDBJ whole genome shotgun (WGS) entry which is preliminary data.</text>
</comment>
<gene>
    <name evidence="2" type="ORF">DDR33_14175</name>
</gene>
<evidence type="ECO:0000256" key="1">
    <source>
        <dbReference type="SAM" id="SignalP"/>
    </source>
</evidence>
<organism evidence="2 3">
    <name type="scientific">Pararcticibacter amylolyticus</name>
    <dbReference type="NCBI Taxonomy" id="2173175"/>
    <lineage>
        <taxon>Bacteria</taxon>
        <taxon>Pseudomonadati</taxon>
        <taxon>Bacteroidota</taxon>
        <taxon>Sphingobacteriia</taxon>
        <taxon>Sphingobacteriales</taxon>
        <taxon>Sphingobacteriaceae</taxon>
        <taxon>Pararcticibacter</taxon>
    </lineage>
</organism>
<keyword evidence="1" id="KW-0732">Signal</keyword>
<accession>A0A2U2PEZ0</accession>
<sequence>MKLKLQNMKILNLFVICLITLLFSCKDDTHDIQPDTLIGTWEVRHILGVQVANAPSVFPKGNGQIIQFSASEYQEINDGKVISKGSYKIVDEQAAEIDGTTYTQRIVFEDKSVDWKVFIKLSGTKLSLCYGSIAHDGWTDTYEKIN</sequence>
<reference evidence="2 3" key="1">
    <citation type="submission" date="2018-04" db="EMBL/GenBank/DDBJ databases">
        <title>Pedobacter chongqingensis sp. nov., isolated from a rottenly hemp rope.</title>
        <authorList>
            <person name="Cai Y."/>
        </authorList>
    </citation>
    <scope>NUCLEOTIDE SEQUENCE [LARGE SCALE GENOMIC DNA]</scope>
    <source>
        <strain evidence="2 3">FJ4-8</strain>
    </source>
</reference>
<name>A0A2U2PEZ0_9SPHI</name>